<dbReference type="EMBL" id="FNCV01000031">
    <property type="protein sequence ID" value="SDH95249.1"/>
    <property type="molecule type" value="Genomic_DNA"/>
</dbReference>
<name>A0A1G8GLI3_9PROT</name>
<dbReference type="PROSITE" id="PS50943">
    <property type="entry name" value="HTH_CROC1"/>
    <property type="match status" value="1"/>
</dbReference>
<dbReference type="CDD" id="cd00093">
    <property type="entry name" value="HTH_XRE"/>
    <property type="match status" value="1"/>
</dbReference>
<dbReference type="Proteomes" id="UP000217076">
    <property type="component" value="Unassembled WGS sequence"/>
</dbReference>
<sequence>MSQIARTPKQLGAILRRTRRNADLTQAQLGEKAGIWQETVSKIEGGQGATKVATIFDLLAALDLEIEIKPRSKGSAADIEDVF</sequence>
<dbReference type="InterPro" id="IPR010982">
    <property type="entry name" value="Lambda_DNA-bd_dom_sf"/>
</dbReference>
<keyword evidence="3" id="KW-1185">Reference proteome</keyword>
<organism evidence="2 3">
    <name type="scientific">Roseospirillum parvum</name>
    <dbReference type="NCBI Taxonomy" id="83401"/>
    <lineage>
        <taxon>Bacteria</taxon>
        <taxon>Pseudomonadati</taxon>
        <taxon>Pseudomonadota</taxon>
        <taxon>Alphaproteobacteria</taxon>
        <taxon>Rhodospirillales</taxon>
        <taxon>Rhodospirillaceae</taxon>
        <taxon>Roseospirillum</taxon>
    </lineage>
</organism>
<gene>
    <name evidence="2" type="ORF">SAMN05421742_1313</name>
</gene>
<dbReference type="RefSeq" id="WP_092622138.1">
    <property type="nucleotide sequence ID" value="NZ_FNCV01000031.1"/>
</dbReference>
<dbReference type="AlphaFoldDB" id="A0A1G8GLI3"/>
<evidence type="ECO:0000259" key="1">
    <source>
        <dbReference type="PROSITE" id="PS50943"/>
    </source>
</evidence>
<dbReference type="SMART" id="SM00530">
    <property type="entry name" value="HTH_XRE"/>
    <property type="match status" value="1"/>
</dbReference>
<protein>
    <submittedName>
        <fullName evidence="2">HTH-type transcriptional regulator / antitoxin HipB</fullName>
    </submittedName>
</protein>
<evidence type="ECO:0000313" key="2">
    <source>
        <dbReference type="EMBL" id="SDH95249.1"/>
    </source>
</evidence>
<dbReference type="OrthoDB" id="9154356at2"/>
<evidence type="ECO:0000313" key="3">
    <source>
        <dbReference type="Proteomes" id="UP000217076"/>
    </source>
</evidence>
<reference evidence="3" key="1">
    <citation type="submission" date="2016-10" db="EMBL/GenBank/DDBJ databases">
        <authorList>
            <person name="Varghese N."/>
            <person name="Submissions S."/>
        </authorList>
    </citation>
    <scope>NUCLEOTIDE SEQUENCE [LARGE SCALE GENOMIC DNA]</scope>
    <source>
        <strain evidence="3">930I</strain>
    </source>
</reference>
<dbReference type="InterPro" id="IPR001387">
    <property type="entry name" value="Cro/C1-type_HTH"/>
</dbReference>
<dbReference type="GO" id="GO:0003677">
    <property type="term" value="F:DNA binding"/>
    <property type="evidence" value="ECO:0007669"/>
    <property type="project" value="InterPro"/>
</dbReference>
<dbReference type="STRING" id="83401.SAMN05421742_1313"/>
<proteinExistence type="predicted"/>
<dbReference type="Pfam" id="PF13560">
    <property type="entry name" value="HTH_31"/>
    <property type="match status" value="1"/>
</dbReference>
<feature type="domain" description="HTH cro/C1-type" evidence="1">
    <location>
        <begin position="15"/>
        <end position="69"/>
    </location>
</feature>
<accession>A0A1G8GLI3</accession>
<dbReference type="SUPFAM" id="SSF47413">
    <property type="entry name" value="lambda repressor-like DNA-binding domains"/>
    <property type="match status" value="1"/>
</dbReference>
<dbReference type="Gene3D" id="1.10.260.40">
    <property type="entry name" value="lambda repressor-like DNA-binding domains"/>
    <property type="match status" value="1"/>
</dbReference>